<proteinExistence type="predicted"/>
<protein>
    <submittedName>
        <fullName evidence="1">4Fe-4S dicluster domain-containing protein</fullName>
    </submittedName>
</protein>
<organism evidence="1 2">
    <name type="scientific">Hominisplanchenecus murintestinalis</name>
    <dbReference type="NCBI Taxonomy" id="2941517"/>
    <lineage>
        <taxon>Bacteria</taxon>
        <taxon>Bacillati</taxon>
        <taxon>Bacillota</taxon>
        <taxon>Clostridia</taxon>
        <taxon>Lachnospirales</taxon>
        <taxon>Lachnospiraceae</taxon>
        <taxon>Hominisplanchenecus</taxon>
    </lineage>
</organism>
<evidence type="ECO:0000313" key="1">
    <source>
        <dbReference type="EMBL" id="TGY00050.1"/>
    </source>
</evidence>
<dbReference type="EMBL" id="SRZB01000003">
    <property type="protein sequence ID" value="TGY00050.1"/>
    <property type="molecule type" value="Genomic_DNA"/>
</dbReference>
<name>A0AC61R217_9FIRM</name>
<evidence type="ECO:0000313" key="2">
    <source>
        <dbReference type="Proteomes" id="UP000307720"/>
    </source>
</evidence>
<sequence length="399" mass="44862">MEVSMPEVCKNIKILPEERCCGCAACFNSCPVDAIEMRENRDGFLYPHVKEEVCINCGKCVRACPELTPKFSNREEPACFAAYAEDEVRMKSSSGGIFTLLAEKALKTGGCVCGVAMDEEFSAEHRIICSAEELGKLRGSKYVQSRVGTVYREIKKLLDEGKHVLFSGVPCQVAGLKGYLHRNYENLFTVDVVCHGVPSPGVFRKYRTEKYGKNLKSFQFRTKEFGHNCNHCIATLKNGKRIVGNQANDAYERAFHGSLMLRSSCGECSFAPLPRQGDLTLGDFWHIAKYNPGFASEKGVSLVLINSEKGEKAWADICSRLKLCEPVPLDFALKHNRFRSKIRIPEGREKFFEENRKQTFKKAVEIAGGQKFSKKAAAKQWLKRVLPEEVVKAVKRMKK</sequence>
<gene>
    <name evidence="1" type="ORF">E5357_03255</name>
</gene>
<accession>A0AC61R217</accession>
<keyword evidence="2" id="KW-1185">Reference proteome</keyword>
<reference evidence="1" key="1">
    <citation type="submission" date="2019-04" db="EMBL/GenBank/DDBJ databases">
        <title>Microbes associate with the intestines of laboratory mice.</title>
        <authorList>
            <person name="Navarre W."/>
            <person name="Wong E."/>
            <person name="Huang K."/>
            <person name="Tropini C."/>
            <person name="Ng K."/>
            <person name="Yu B."/>
        </authorList>
    </citation>
    <scope>NUCLEOTIDE SEQUENCE</scope>
    <source>
        <strain evidence="1">NM72_1-8</strain>
    </source>
</reference>
<dbReference type="Proteomes" id="UP000307720">
    <property type="component" value="Unassembled WGS sequence"/>
</dbReference>
<comment type="caution">
    <text evidence="1">The sequence shown here is derived from an EMBL/GenBank/DDBJ whole genome shotgun (WGS) entry which is preliminary data.</text>
</comment>